<sequence length="318" mass="35213">MDYRKIIYCCILFCFVNLTAYAQLPSCSAAARFYSKDSINVTTFGASTVNGVGGFSFQNFLKNNIQSCYTGVIVTVTKDAIPGETSTQGLKRFPGAIAGKTGFVLILIGANDALALANKTMTIGETEANMRYYIETSLKNNLIPIVGSIQFFNDKNSQSLKTANLYVGQINGLYRRLARDYKVYFADINRALGRDFNLYQDFVHPNEAGYKLISFVWFDAINQAIDDKLLLIGLNQNYPNPASTRTRIGFSLSQAGRVVINLYSVQGKFVKNLFDAYQNAGYQETVAVLNGIPPGVYIYSMQVGGQVLSKKMIIIQSY</sequence>
<evidence type="ECO:0000256" key="1">
    <source>
        <dbReference type="SAM" id="SignalP"/>
    </source>
</evidence>
<protein>
    <submittedName>
        <fullName evidence="4">GDSL-type esterase/lipase family protein</fullName>
    </submittedName>
</protein>
<evidence type="ECO:0000313" key="4">
    <source>
        <dbReference type="EMBL" id="MFD0749506.1"/>
    </source>
</evidence>
<dbReference type="NCBIfam" id="TIGR04183">
    <property type="entry name" value="Por_Secre_tail"/>
    <property type="match status" value="1"/>
</dbReference>
<dbReference type="EMBL" id="JBHTHU010000002">
    <property type="protein sequence ID" value="MFD0749506.1"/>
    <property type="molecule type" value="Genomic_DNA"/>
</dbReference>
<dbReference type="CDD" id="cd00229">
    <property type="entry name" value="SGNH_hydrolase"/>
    <property type="match status" value="1"/>
</dbReference>
<keyword evidence="5" id="KW-1185">Reference proteome</keyword>
<gene>
    <name evidence="4" type="ORF">ACFQZS_05085</name>
</gene>
<feature type="domain" description="Secretion system C-terminal sorting" evidence="3">
    <location>
        <begin position="238"/>
        <end position="314"/>
    </location>
</feature>
<name>A0ABW2YYH3_9SPHI</name>
<proteinExistence type="predicted"/>
<feature type="domain" description="SGNH hydrolase-type esterase" evidence="2">
    <location>
        <begin position="44"/>
        <end position="212"/>
    </location>
</feature>
<dbReference type="Pfam" id="PF18962">
    <property type="entry name" value="Por_Secre_tail"/>
    <property type="match status" value="1"/>
</dbReference>
<organism evidence="4 5">
    <name type="scientific">Mucilaginibacter calamicampi</name>
    <dbReference type="NCBI Taxonomy" id="1302352"/>
    <lineage>
        <taxon>Bacteria</taxon>
        <taxon>Pseudomonadati</taxon>
        <taxon>Bacteroidota</taxon>
        <taxon>Sphingobacteriia</taxon>
        <taxon>Sphingobacteriales</taxon>
        <taxon>Sphingobacteriaceae</taxon>
        <taxon>Mucilaginibacter</taxon>
    </lineage>
</organism>
<dbReference type="PANTHER" id="PTHR30383:SF5">
    <property type="entry name" value="SGNH HYDROLASE-TYPE ESTERASE DOMAIN-CONTAINING PROTEIN"/>
    <property type="match status" value="1"/>
</dbReference>
<keyword evidence="1" id="KW-0732">Signal</keyword>
<reference evidence="5" key="1">
    <citation type="journal article" date="2019" name="Int. J. Syst. Evol. Microbiol.">
        <title>The Global Catalogue of Microorganisms (GCM) 10K type strain sequencing project: providing services to taxonomists for standard genome sequencing and annotation.</title>
        <authorList>
            <consortium name="The Broad Institute Genomics Platform"/>
            <consortium name="The Broad Institute Genome Sequencing Center for Infectious Disease"/>
            <person name="Wu L."/>
            <person name="Ma J."/>
        </authorList>
    </citation>
    <scope>NUCLEOTIDE SEQUENCE [LARGE SCALE GENOMIC DNA]</scope>
    <source>
        <strain evidence="5">CCUG 63418</strain>
    </source>
</reference>
<feature type="chain" id="PRO_5047108309" evidence="1">
    <location>
        <begin position="23"/>
        <end position="318"/>
    </location>
</feature>
<dbReference type="SUPFAM" id="SSF52266">
    <property type="entry name" value="SGNH hydrolase"/>
    <property type="match status" value="1"/>
</dbReference>
<dbReference type="InterPro" id="IPR026444">
    <property type="entry name" value="Secre_tail"/>
</dbReference>
<evidence type="ECO:0000259" key="3">
    <source>
        <dbReference type="Pfam" id="PF18962"/>
    </source>
</evidence>
<accession>A0ABW2YYH3</accession>
<dbReference type="PANTHER" id="PTHR30383">
    <property type="entry name" value="THIOESTERASE 1/PROTEASE 1/LYSOPHOSPHOLIPASE L1"/>
    <property type="match status" value="1"/>
</dbReference>
<dbReference type="Gene3D" id="3.40.50.1110">
    <property type="entry name" value="SGNH hydrolase"/>
    <property type="match status" value="1"/>
</dbReference>
<evidence type="ECO:0000259" key="2">
    <source>
        <dbReference type="Pfam" id="PF13472"/>
    </source>
</evidence>
<feature type="signal peptide" evidence="1">
    <location>
        <begin position="1"/>
        <end position="22"/>
    </location>
</feature>
<dbReference type="RefSeq" id="WP_377097929.1">
    <property type="nucleotide sequence ID" value="NZ_JBHTHU010000002.1"/>
</dbReference>
<dbReference type="Pfam" id="PF13472">
    <property type="entry name" value="Lipase_GDSL_2"/>
    <property type="match status" value="1"/>
</dbReference>
<dbReference type="Proteomes" id="UP001596958">
    <property type="component" value="Unassembled WGS sequence"/>
</dbReference>
<dbReference type="InterPro" id="IPR051532">
    <property type="entry name" value="Ester_Hydrolysis_Enzymes"/>
</dbReference>
<dbReference type="InterPro" id="IPR013830">
    <property type="entry name" value="SGNH_hydro"/>
</dbReference>
<dbReference type="InterPro" id="IPR036514">
    <property type="entry name" value="SGNH_hydro_sf"/>
</dbReference>
<evidence type="ECO:0000313" key="5">
    <source>
        <dbReference type="Proteomes" id="UP001596958"/>
    </source>
</evidence>
<comment type="caution">
    <text evidence="4">The sequence shown here is derived from an EMBL/GenBank/DDBJ whole genome shotgun (WGS) entry which is preliminary data.</text>
</comment>